<dbReference type="AlphaFoldDB" id="A0A850Q9U9"/>
<dbReference type="PANTHER" id="PTHR43364">
    <property type="entry name" value="NADH-SPECIFIC METHYLGLYOXAL REDUCTASE-RELATED"/>
    <property type="match status" value="1"/>
</dbReference>
<dbReference type="InterPro" id="IPR020471">
    <property type="entry name" value="AKR"/>
</dbReference>
<dbReference type="Proteomes" id="UP000592216">
    <property type="component" value="Unassembled WGS sequence"/>
</dbReference>
<evidence type="ECO:0000313" key="3">
    <source>
        <dbReference type="Proteomes" id="UP000592216"/>
    </source>
</evidence>
<dbReference type="InterPro" id="IPR050523">
    <property type="entry name" value="AKR_Detox_Biosynth"/>
</dbReference>
<dbReference type="SUPFAM" id="SSF51430">
    <property type="entry name" value="NAD(P)-linked oxidoreductase"/>
    <property type="match status" value="1"/>
</dbReference>
<dbReference type="CDD" id="cd19092">
    <property type="entry name" value="AKR_BsYcsN_EcYdhF-like"/>
    <property type="match status" value="1"/>
</dbReference>
<dbReference type="PRINTS" id="PR00069">
    <property type="entry name" value="ALDKETRDTASE"/>
</dbReference>
<dbReference type="Gene3D" id="3.20.20.100">
    <property type="entry name" value="NADP-dependent oxidoreductase domain"/>
    <property type="match status" value="1"/>
</dbReference>
<dbReference type="PANTHER" id="PTHR43364:SF1">
    <property type="entry name" value="OXIDOREDUCTASE YDHF"/>
    <property type="match status" value="1"/>
</dbReference>
<dbReference type="GO" id="GO:0005829">
    <property type="term" value="C:cytosol"/>
    <property type="evidence" value="ECO:0007669"/>
    <property type="project" value="TreeGrafter"/>
</dbReference>
<accession>A0A850Q9U9</accession>
<name>A0A850Q9U9_9RHOB</name>
<dbReference type="GO" id="GO:0016491">
    <property type="term" value="F:oxidoreductase activity"/>
    <property type="evidence" value="ECO:0007669"/>
    <property type="project" value="InterPro"/>
</dbReference>
<dbReference type="InterPro" id="IPR023210">
    <property type="entry name" value="NADP_OxRdtase_dom"/>
</dbReference>
<dbReference type="InterPro" id="IPR036812">
    <property type="entry name" value="NAD(P)_OxRdtase_dom_sf"/>
</dbReference>
<feature type="domain" description="NADP-dependent oxidoreductase" evidence="1">
    <location>
        <begin position="19"/>
        <end position="290"/>
    </location>
</feature>
<dbReference type="EMBL" id="JABCJE010000024">
    <property type="protein sequence ID" value="NVO25713.1"/>
    <property type="molecule type" value="Genomic_DNA"/>
</dbReference>
<dbReference type="Pfam" id="PF00248">
    <property type="entry name" value="Aldo_ket_red"/>
    <property type="match status" value="1"/>
</dbReference>
<protein>
    <submittedName>
        <fullName evidence="2">Oxidoreductase</fullName>
    </submittedName>
</protein>
<proteinExistence type="predicted"/>
<dbReference type="RefSeq" id="WP_177159224.1">
    <property type="nucleotide sequence ID" value="NZ_JABCJE010000024.1"/>
</dbReference>
<comment type="caution">
    <text evidence="2">The sequence shown here is derived from an EMBL/GenBank/DDBJ whole genome shotgun (WGS) entry which is preliminary data.</text>
</comment>
<evidence type="ECO:0000313" key="2">
    <source>
        <dbReference type="EMBL" id="NVO25713.1"/>
    </source>
</evidence>
<sequence length="301" mass="32662">MTTNTVDRVDIAEGLSFSRLVYGMWRVGDDADTSEKHVRAKIDACLAQGITTLDQADIYGAYTAEAILGQALKADPALRAQVEIVTKCDIVAPCGKYADVACKHYDTSKAHIEASVDSSLRDLGTDHIDLLLIHRPDPLMDHDETGAALDGLIKAGKIRAAGVSNFRPWDVELLQSAMSNKLVTNQIEISLARIDPFTDGDLAFHQRQRDAVMAWSPLGGGSLMTADTALTRLMDGFAADFGVDRSAIAVAFLLRHPAKILPVLGTNSLERIAKISDATKVDLTRVQWFQLYEAALGREVA</sequence>
<evidence type="ECO:0000259" key="1">
    <source>
        <dbReference type="Pfam" id="PF00248"/>
    </source>
</evidence>
<reference evidence="2 3" key="1">
    <citation type="submission" date="2020-04" db="EMBL/GenBank/DDBJ databases">
        <title>Donghicola sp., a member of the Rhodobacteraceae family isolated from mangrove forest in Thailand.</title>
        <authorList>
            <person name="Charoenyingcharoen P."/>
            <person name="Yukphan P."/>
        </authorList>
    </citation>
    <scope>NUCLEOTIDE SEQUENCE [LARGE SCALE GENOMIC DNA]</scope>
    <source>
        <strain evidence="2 3">B5-SW-15</strain>
    </source>
</reference>
<gene>
    <name evidence="2" type="ORF">HJ536_20375</name>
</gene>
<organism evidence="2 3">
    <name type="scientific">Donghicola mangrovi</name>
    <dbReference type="NCBI Taxonomy" id="2729614"/>
    <lineage>
        <taxon>Bacteria</taxon>
        <taxon>Pseudomonadati</taxon>
        <taxon>Pseudomonadota</taxon>
        <taxon>Alphaproteobacteria</taxon>
        <taxon>Rhodobacterales</taxon>
        <taxon>Roseobacteraceae</taxon>
        <taxon>Donghicola</taxon>
    </lineage>
</organism>